<dbReference type="OrthoDB" id="5839090at2759"/>
<dbReference type="GO" id="GO:0005975">
    <property type="term" value="P:carbohydrate metabolic process"/>
    <property type="evidence" value="ECO:0007669"/>
    <property type="project" value="InterPro"/>
</dbReference>
<protein>
    <recommendedName>
        <fullName evidence="2">Maltase</fullName>
    </recommendedName>
</protein>
<dbReference type="GO" id="GO:0004553">
    <property type="term" value="F:hydrolase activity, hydrolyzing O-glycosyl compounds"/>
    <property type="evidence" value="ECO:0000318"/>
    <property type="project" value="GO_Central"/>
</dbReference>
<comment type="similarity">
    <text evidence="1 3">Belongs to the glycosyl hydrolase 31 family.</text>
</comment>
<evidence type="ECO:0000313" key="6">
    <source>
        <dbReference type="EMBL" id="EAY02699.1"/>
    </source>
</evidence>
<dbReference type="SUPFAM" id="SSF51445">
    <property type="entry name" value="(Trans)glycosidases"/>
    <property type="match status" value="1"/>
</dbReference>
<proteinExistence type="inferred from homology"/>
<dbReference type="VEuPathDB" id="TrichDB:TVAG_165510"/>
<dbReference type="VEuPathDB" id="TrichDB:TVAGG3_0767390"/>
<keyword evidence="3" id="KW-0326">Glycosidase</keyword>
<dbReference type="InParanoid" id="A2EXA0"/>
<dbReference type="Pfam" id="PF01055">
    <property type="entry name" value="Glyco_hydro_31_2nd"/>
    <property type="match status" value="1"/>
</dbReference>
<name>A2EXA0_TRIV3</name>
<feature type="domain" description="Glycoside hydrolase family 31 TIM barrel" evidence="4">
    <location>
        <begin position="293"/>
        <end position="613"/>
    </location>
</feature>
<dbReference type="InterPro" id="IPR000322">
    <property type="entry name" value="Glyco_hydro_31_TIM"/>
</dbReference>
<keyword evidence="3 6" id="KW-0378">Hydrolase</keyword>
<reference evidence="6" key="1">
    <citation type="submission" date="2006-10" db="EMBL/GenBank/DDBJ databases">
        <authorList>
            <person name="Amadeo P."/>
            <person name="Zhao Q."/>
            <person name="Wortman J."/>
            <person name="Fraser-Liggett C."/>
            <person name="Carlton J."/>
        </authorList>
    </citation>
    <scope>NUCLEOTIDE SEQUENCE</scope>
    <source>
        <strain evidence="6">G3</strain>
    </source>
</reference>
<dbReference type="InterPro" id="IPR017853">
    <property type="entry name" value="GH"/>
</dbReference>
<organism evidence="6 7">
    <name type="scientific">Trichomonas vaginalis (strain ATCC PRA-98 / G3)</name>
    <dbReference type="NCBI Taxonomy" id="412133"/>
    <lineage>
        <taxon>Eukaryota</taxon>
        <taxon>Metamonada</taxon>
        <taxon>Parabasalia</taxon>
        <taxon>Trichomonadida</taxon>
        <taxon>Trichomonadidae</taxon>
        <taxon>Trichomonas</taxon>
    </lineage>
</organism>
<reference evidence="6" key="2">
    <citation type="journal article" date="2007" name="Science">
        <title>Draft genome sequence of the sexually transmitted pathogen Trichomonas vaginalis.</title>
        <authorList>
            <person name="Carlton J.M."/>
            <person name="Hirt R.P."/>
            <person name="Silva J.C."/>
            <person name="Delcher A.L."/>
            <person name="Schatz M."/>
            <person name="Zhao Q."/>
            <person name="Wortman J.R."/>
            <person name="Bidwell S.L."/>
            <person name="Alsmark U.C.M."/>
            <person name="Besteiro S."/>
            <person name="Sicheritz-Ponten T."/>
            <person name="Noel C.J."/>
            <person name="Dacks J.B."/>
            <person name="Foster P.G."/>
            <person name="Simillion C."/>
            <person name="Van de Peer Y."/>
            <person name="Miranda-Saavedra D."/>
            <person name="Barton G.J."/>
            <person name="Westrop G.D."/>
            <person name="Mueller S."/>
            <person name="Dessi D."/>
            <person name="Fiori P.L."/>
            <person name="Ren Q."/>
            <person name="Paulsen I."/>
            <person name="Zhang H."/>
            <person name="Bastida-Corcuera F.D."/>
            <person name="Simoes-Barbosa A."/>
            <person name="Brown M.T."/>
            <person name="Hayes R.D."/>
            <person name="Mukherjee M."/>
            <person name="Okumura C.Y."/>
            <person name="Schneider R."/>
            <person name="Smith A.J."/>
            <person name="Vanacova S."/>
            <person name="Villalvazo M."/>
            <person name="Haas B.J."/>
            <person name="Pertea M."/>
            <person name="Feldblyum T.V."/>
            <person name="Utterback T.R."/>
            <person name="Shu C.L."/>
            <person name="Osoegawa K."/>
            <person name="de Jong P.J."/>
            <person name="Hrdy I."/>
            <person name="Horvathova L."/>
            <person name="Zubacova Z."/>
            <person name="Dolezal P."/>
            <person name="Malik S.B."/>
            <person name="Logsdon J.M. Jr."/>
            <person name="Henze K."/>
            <person name="Gupta A."/>
            <person name="Wang C.C."/>
            <person name="Dunne R.L."/>
            <person name="Upcroft J.A."/>
            <person name="Upcroft P."/>
            <person name="White O."/>
            <person name="Salzberg S.L."/>
            <person name="Tang P."/>
            <person name="Chiu C.-H."/>
            <person name="Lee Y.-S."/>
            <person name="Embley T.M."/>
            <person name="Coombs G.H."/>
            <person name="Mottram J.C."/>
            <person name="Tachezy J."/>
            <person name="Fraser-Liggett C.M."/>
            <person name="Johnson P.J."/>
        </authorList>
    </citation>
    <scope>NUCLEOTIDE SEQUENCE [LARGE SCALE GENOMIC DNA]</scope>
    <source>
        <strain evidence="6">G3</strain>
    </source>
</reference>
<dbReference type="AlphaFoldDB" id="A2EXA0"/>
<dbReference type="PANTHER" id="PTHR22762:SF133">
    <property type="entry name" value="P-TYPE DOMAIN-CONTAINING PROTEIN"/>
    <property type="match status" value="1"/>
</dbReference>
<dbReference type="PANTHER" id="PTHR22762">
    <property type="entry name" value="ALPHA-GLUCOSIDASE"/>
    <property type="match status" value="1"/>
</dbReference>
<evidence type="ECO:0000259" key="4">
    <source>
        <dbReference type="Pfam" id="PF01055"/>
    </source>
</evidence>
<dbReference type="RefSeq" id="XP_001314922.1">
    <property type="nucleotide sequence ID" value="XM_001314887.1"/>
</dbReference>
<evidence type="ECO:0000259" key="5">
    <source>
        <dbReference type="Pfam" id="PF13802"/>
    </source>
</evidence>
<evidence type="ECO:0000313" key="7">
    <source>
        <dbReference type="Proteomes" id="UP000001542"/>
    </source>
</evidence>
<evidence type="ECO:0000256" key="2">
    <source>
        <dbReference type="ARBA" id="ARBA00041343"/>
    </source>
</evidence>
<dbReference type="InterPro" id="IPR025887">
    <property type="entry name" value="Glyco_hydro_31_N_dom"/>
</dbReference>
<gene>
    <name evidence="6" type="ORF">TVAG_440780</name>
</gene>
<feature type="domain" description="Glycoside hydrolase family 31 N-terminal" evidence="5">
    <location>
        <begin position="60"/>
        <end position="249"/>
    </location>
</feature>
<accession>A2EXA0</accession>
<dbReference type="KEGG" id="tva:4760545"/>
<dbReference type="STRING" id="5722.A2EXA0"/>
<evidence type="ECO:0000256" key="3">
    <source>
        <dbReference type="RuleBase" id="RU361185"/>
    </source>
</evidence>
<dbReference type="Gene3D" id="3.20.20.80">
    <property type="entry name" value="Glycosidases"/>
    <property type="match status" value="2"/>
</dbReference>
<dbReference type="eggNOG" id="KOG1066">
    <property type="taxonomic scope" value="Eukaryota"/>
</dbReference>
<keyword evidence="7" id="KW-1185">Reference proteome</keyword>
<dbReference type="Proteomes" id="UP000001542">
    <property type="component" value="Unassembled WGS sequence"/>
</dbReference>
<dbReference type="Pfam" id="PF13802">
    <property type="entry name" value="Gal_mutarotas_2"/>
    <property type="match status" value="1"/>
</dbReference>
<evidence type="ECO:0000256" key="1">
    <source>
        <dbReference type="ARBA" id="ARBA00007806"/>
    </source>
</evidence>
<dbReference type="EMBL" id="DS113527">
    <property type="protein sequence ID" value="EAY02699.1"/>
    <property type="molecule type" value="Genomic_DNA"/>
</dbReference>
<dbReference type="Gene3D" id="2.60.40.1760">
    <property type="entry name" value="glycosyl hydrolase (family 31)"/>
    <property type="match status" value="1"/>
</dbReference>
<sequence>MFLFSISYTYRTCEQLRFCKDNMNTTHDVLSIKPGTQKFIDNEFIAPLYVNNKESTFNLHIYKISKSGFRIRIDPGTKLSSYRFNISHDNLIVDENKITNKEEVTYETHRLFDVLNAKKNTSALINFDPFFITISRDGRNYISINSENFVFIEDGSETPNTEYDGYIETYPHGKTAVGVDISFLSANARLTGFSEGTYPANLVDTNSSSERHYSRDNYAMYGFVPMLSGHCPDFDIVPTVFWMNPTDMFIQINTKASGRIAKFVSEGGFIDLVVFSNKLEENLQEYSEITGLPPLAPAFAFGYHQSKYGYKSQQEVEGILSKLNEIKFPYDSIWLDIDHLQDFAPFTINYTWFPDPQKFFDDRKKQNRFVIRITDPHLPTNLSHPVYKQAFDNDYFVKNSSNQQAIAPCWPGDSSWPDFFRKDVRNWWSGQFTNWPANVYVWNDMNEIAVFQRIEGTNHKDWLNLNGKIESREIHSSYGLFMTSGTFNGLTNRRPFVLTRSFFAGSQKFSWHWSGDNDASWEHLRLSLDMLISSNLNGLPFTGSDVGGFTGNVSDELHARWFQVGAAVYPFFRQHCAINVNYREPYLYKDNEIFDGMMESTKLRYKMFPLYYTNAYKASKSLKPLVTPLWYTFNDIDHDVNYQLLLDEKVMVCPIVTPNTSTTKVTKPLGI</sequence>